<dbReference type="EMBL" id="DTBJ01000057">
    <property type="protein sequence ID" value="HGM59305.1"/>
    <property type="molecule type" value="Genomic_DNA"/>
</dbReference>
<dbReference type="Gene3D" id="1.10.260.40">
    <property type="entry name" value="lambda repressor-like DNA-binding domains"/>
    <property type="match status" value="1"/>
</dbReference>
<reference evidence="2" key="1">
    <citation type="journal article" date="2020" name="mSystems">
        <title>Genome- and Community-Level Interaction Insights into Carbon Utilization and Element Cycling Functions of Hydrothermarchaeota in Hydrothermal Sediment.</title>
        <authorList>
            <person name="Zhou Z."/>
            <person name="Liu Y."/>
            <person name="Xu W."/>
            <person name="Pan J."/>
            <person name="Luo Z.H."/>
            <person name="Li M."/>
        </authorList>
    </citation>
    <scope>NUCLEOTIDE SEQUENCE [LARGE SCALE GENOMIC DNA]</scope>
    <source>
        <strain evidence="2">SpSt-642</strain>
    </source>
</reference>
<dbReference type="InterPro" id="IPR001387">
    <property type="entry name" value="Cro/C1-type_HTH"/>
</dbReference>
<gene>
    <name evidence="2" type="ORF">ENU14_06960</name>
</gene>
<dbReference type="CDD" id="cd00093">
    <property type="entry name" value="HTH_XRE"/>
    <property type="match status" value="1"/>
</dbReference>
<evidence type="ECO:0000259" key="1">
    <source>
        <dbReference type="Pfam" id="PF01381"/>
    </source>
</evidence>
<feature type="domain" description="HTH cro/C1-type" evidence="1">
    <location>
        <begin position="29"/>
        <end position="66"/>
    </location>
</feature>
<accession>A0A7C4HA41</accession>
<organism evidence="2">
    <name type="scientific">Staphylothermus marinus</name>
    <dbReference type="NCBI Taxonomy" id="2280"/>
    <lineage>
        <taxon>Archaea</taxon>
        <taxon>Thermoproteota</taxon>
        <taxon>Thermoprotei</taxon>
        <taxon>Desulfurococcales</taxon>
        <taxon>Desulfurococcaceae</taxon>
        <taxon>Staphylothermus</taxon>
    </lineage>
</organism>
<dbReference type="GO" id="GO:0003677">
    <property type="term" value="F:DNA binding"/>
    <property type="evidence" value="ECO:0007669"/>
    <property type="project" value="InterPro"/>
</dbReference>
<comment type="caution">
    <text evidence="2">The sequence shown here is derived from an EMBL/GenBank/DDBJ whole genome shotgun (WGS) entry which is preliminary data.</text>
</comment>
<dbReference type="AlphaFoldDB" id="A0A7C4HA41"/>
<protein>
    <submittedName>
        <fullName evidence="2">Helix-turn-helix domain-containing protein</fullName>
    </submittedName>
</protein>
<evidence type="ECO:0000313" key="2">
    <source>
        <dbReference type="EMBL" id="HGM59305.1"/>
    </source>
</evidence>
<dbReference type="Pfam" id="PF01381">
    <property type="entry name" value="HTH_3"/>
    <property type="match status" value="1"/>
</dbReference>
<name>A0A7C4HA41_STAMA</name>
<dbReference type="InterPro" id="IPR010982">
    <property type="entry name" value="Lambda_DNA-bd_dom_sf"/>
</dbReference>
<sequence>MRLSIDLPVHWLSKDARFRIIETLLSTRTVKSLASELGVSRSAIKKYINRVTHPSDETISRVFEILAPYEKEAVIKIVIDDLIEAIKKLINNLDNENHREYFLQKIREIGGVFEKQ</sequence>
<proteinExistence type="predicted"/>